<dbReference type="Pfam" id="PF17820">
    <property type="entry name" value="PDZ_6"/>
    <property type="match status" value="1"/>
</dbReference>
<keyword evidence="4" id="KW-1185">Reference proteome</keyword>
<dbReference type="Proteomes" id="UP001596505">
    <property type="component" value="Unassembled WGS sequence"/>
</dbReference>
<dbReference type="RefSeq" id="WP_380966614.1">
    <property type="nucleotide sequence ID" value="NZ_JBHTCO010000016.1"/>
</dbReference>
<feature type="transmembrane region" description="Helical" evidence="1">
    <location>
        <begin position="182"/>
        <end position="200"/>
    </location>
</feature>
<evidence type="ECO:0000256" key="1">
    <source>
        <dbReference type="SAM" id="Phobius"/>
    </source>
</evidence>
<sequence length="396" mass="44644">MVIDILKGILTLFYNPLFYLLLIGLVLFGYQRVRRERVSFGVKVYGVFNNIFASIAPSLIMGLIGTVALLIMGVSLPSGVIVLMVICHLLVMLTLRLRYLSPAIILGMTMIISDLLPHFDTGVSLINSWLNDIYHVSYLSFSLFFLVSLFIESFLVLFWGHKQTSPRIINSKRGKKVGAHEASYLWIVPLFFLMPTTGGLNHHGWWPLSPGANFGFVLFPLGIGLQQLITYSLPKRAVKETGIWLLLISVLTAVIAGAGLLWDMKAFIIVAAAFAMISRLILVFVHQYQLEKRPFFFSTKSDGLMIIGVIPHSPADRMNLREGEIIKKVNDQDVLTEKDFYQALQSNMAYCKVEVVDVSGEPRFERGSIHEGDYHTIGLLFLELDRRKPYLKARSQ</sequence>
<accession>A0ABW2PWW9</accession>
<organism evidence="3 4">
    <name type="scientific">Scopulibacillus cellulosilyticus</name>
    <dbReference type="NCBI Taxonomy" id="2665665"/>
    <lineage>
        <taxon>Bacteria</taxon>
        <taxon>Bacillati</taxon>
        <taxon>Bacillota</taxon>
        <taxon>Bacilli</taxon>
        <taxon>Bacillales</taxon>
        <taxon>Sporolactobacillaceae</taxon>
        <taxon>Scopulibacillus</taxon>
    </lineage>
</organism>
<feature type="transmembrane region" description="Helical" evidence="1">
    <location>
        <begin position="243"/>
        <end position="261"/>
    </location>
</feature>
<feature type="transmembrane region" description="Helical" evidence="1">
    <location>
        <begin position="99"/>
        <end position="119"/>
    </location>
</feature>
<feature type="transmembrane region" description="Helical" evidence="1">
    <location>
        <begin position="70"/>
        <end position="92"/>
    </location>
</feature>
<dbReference type="SMART" id="SM00228">
    <property type="entry name" value="PDZ"/>
    <property type="match status" value="1"/>
</dbReference>
<feature type="domain" description="PDZ" evidence="2">
    <location>
        <begin position="293"/>
        <end position="359"/>
    </location>
</feature>
<evidence type="ECO:0000313" key="4">
    <source>
        <dbReference type="Proteomes" id="UP001596505"/>
    </source>
</evidence>
<evidence type="ECO:0000313" key="3">
    <source>
        <dbReference type="EMBL" id="MFC7393859.1"/>
    </source>
</evidence>
<dbReference type="InterPro" id="IPR041489">
    <property type="entry name" value="PDZ_6"/>
</dbReference>
<protein>
    <submittedName>
        <fullName evidence="3">PDZ domain-containing protein</fullName>
    </submittedName>
</protein>
<comment type="caution">
    <text evidence="3">The sequence shown here is derived from an EMBL/GenBank/DDBJ whole genome shotgun (WGS) entry which is preliminary data.</text>
</comment>
<dbReference type="InterPro" id="IPR001478">
    <property type="entry name" value="PDZ"/>
</dbReference>
<keyword evidence="1" id="KW-1133">Transmembrane helix</keyword>
<feature type="transmembrane region" description="Helical" evidence="1">
    <location>
        <begin position="212"/>
        <end position="231"/>
    </location>
</feature>
<evidence type="ECO:0000259" key="2">
    <source>
        <dbReference type="SMART" id="SM00228"/>
    </source>
</evidence>
<dbReference type="InterPro" id="IPR036034">
    <property type="entry name" value="PDZ_sf"/>
</dbReference>
<dbReference type="Gene3D" id="2.30.42.10">
    <property type="match status" value="1"/>
</dbReference>
<feature type="transmembrane region" description="Helical" evidence="1">
    <location>
        <begin position="12"/>
        <end position="30"/>
    </location>
</feature>
<reference evidence="4" key="1">
    <citation type="journal article" date="2019" name="Int. J. Syst. Evol. Microbiol.">
        <title>The Global Catalogue of Microorganisms (GCM) 10K type strain sequencing project: providing services to taxonomists for standard genome sequencing and annotation.</title>
        <authorList>
            <consortium name="The Broad Institute Genomics Platform"/>
            <consortium name="The Broad Institute Genome Sequencing Center for Infectious Disease"/>
            <person name="Wu L."/>
            <person name="Ma J."/>
        </authorList>
    </citation>
    <scope>NUCLEOTIDE SEQUENCE [LARGE SCALE GENOMIC DNA]</scope>
    <source>
        <strain evidence="4">CGMCC 1.16305</strain>
    </source>
</reference>
<feature type="transmembrane region" description="Helical" evidence="1">
    <location>
        <begin position="267"/>
        <end position="285"/>
    </location>
</feature>
<name>A0ABW2PWW9_9BACL</name>
<keyword evidence="1" id="KW-0472">Membrane</keyword>
<dbReference type="SUPFAM" id="SSF50156">
    <property type="entry name" value="PDZ domain-like"/>
    <property type="match status" value="1"/>
</dbReference>
<feature type="transmembrane region" description="Helical" evidence="1">
    <location>
        <begin position="139"/>
        <end position="161"/>
    </location>
</feature>
<gene>
    <name evidence="3" type="ORF">ACFQRG_12930</name>
</gene>
<proteinExistence type="predicted"/>
<feature type="transmembrane region" description="Helical" evidence="1">
    <location>
        <begin position="42"/>
        <end position="64"/>
    </location>
</feature>
<dbReference type="EMBL" id="JBHTCO010000016">
    <property type="protein sequence ID" value="MFC7393859.1"/>
    <property type="molecule type" value="Genomic_DNA"/>
</dbReference>
<keyword evidence="1" id="KW-0812">Transmembrane</keyword>